<evidence type="ECO:0000313" key="3">
    <source>
        <dbReference type="EMBL" id="TNJ37010.1"/>
    </source>
</evidence>
<dbReference type="InterPro" id="IPR050445">
    <property type="entry name" value="Bact_polysacc_biosynth/exp"/>
</dbReference>
<dbReference type="EMBL" id="VDCI01000003">
    <property type="protein sequence ID" value="TNJ37010.1"/>
    <property type="molecule type" value="Genomic_DNA"/>
</dbReference>
<organism evidence="3 4">
    <name type="scientific">Prosthecochloris vibrioformis</name>
    <name type="common">Chlorobium vibrioforme</name>
    <dbReference type="NCBI Taxonomy" id="1098"/>
    <lineage>
        <taxon>Bacteria</taxon>
        <taxon>Pseudomonadati</taxon>
        <taxon>Chlorobiota</taxon>
        <taxon>Chlorobiia</taxon>
        <taxon>Chlorobiales</taxon>
        <taxon>Chlorobiaceae</taxon>
        <taxon>Prosthecochloris</taxon>
    </lineage>
</organism>
<dbReference type="PANTHER" id="PTHR32309">
    <property type="entry name" value="TYROSINE-PROTEIN KINASE"/>
    <property type="match status" value="1"/>
</dbReference>
<evidence type="ECO:0008006" key="5">
    <source>
        <dbReference type="Google" id="ProtNLM"/>
    </source>
</evidence>
<dbReference type="Proteomes" id="UP000309544">
    <property type="component" value="Unassembled WGS sequence"/>
</dbReference>
<keyword evidence="1" id="KW-0175">Coiled coil</keyword>
<comment type="caution">
    <text evidence="3">The sequence shown here is derived from an EMBL/GenBank/DDBJ whole genome shotgun (WGS) entry which is preliminary data.</text>
</comment>
<dbReference type="InterPro" id="IPR027417">
    <property type="entry name" value="P-loop_NTPase"/>
</dbReference>
<keyword evidence="4" id="KW-1185">Reference proteome</keyword>
<evidence type="ECO:0000256" key="2">
    <source>
        <dbReference type="SAM" id="Phobius"/>
    </source>
</evidence>
<dbReference type="Gene3D" id="3.40.50.300">
    <property type="entry name" value="P-loop containing nucleotide triphosphate hydrolases"/>
    <property type="match status" value="1"/>
</dbReference>
<dbReference type="AlphaFoldDB" id="A0A5C4S0M6"/>
<proteinExistence type="predicted"/>
<dbReference type="PANTHER" id="PTHR32309:SF31">
    <property type="entry name" value="CAPSULAR EXOPOLYSACCHARIDE FAMILY"/>
    <property type="match status" value="1"/>
</dbReference>
<evidence type="ECO:0000256" key="1">
    <source>
        <dbReference type="SAM" id="Coils"/>
    </source>
</evidence>
<keyword evidence="2" id="KW-1133">Transmembrane helix</keyword>
<name>A0A5C4S0M6_PROVB</name>
<dbReference type="SUPFAM" id="SSF52540">
    <property type="entry name" value="P-loop containing nucleoside triphosphate hydrolases"/>
    <property type="match status" value="1"/>
</dbReference>
<sequence>MMQDQKTSPNPLPLGKPKKAFDILGFMKRYGLFIVLLGGFLFAMLTPLIFVVKKPYYQVDARMRVDPTVPTVFSNSEQSSIVSYYSRYLNTTAQSITTIDILKKALDAMEPEKRESLFPKGMSSETCAAILQRMVSVTPENRSHVLELKIGGSKSEGLAEFLNSLMQTYMDETRRISNNSNSDRLKFLYAQKNVVMQEMSAIERDLDTLTKDIGTSSFSENHNAAAKNRNNLLQAYSSALNERLTAEAKYRAVKQSNQELQGIGLEPLINEVVLNNNALTQTESWTYKELQELRGTTDGLTELNPERLYVEDRMLSMEEYAKELREEVRDKAREIILGKRDIDMQTALIIAENDYEAAKAKEDTLKNEIHASSTEAKRISIGIHRGEYLSAHWQNKFDLLNNIEKRITEIEIEKKAPLRLSILSVARSPNQPLKSNINKIMAVLFIGSFGLVMGSFALYEFLDDTIRRSVDVQHALGHPPVQTILNLKQHMNDRQDEISLAPEDFRAHQIGSLAVKFLKEKHRENSRIILFTGTDHGVGASSIAVSCAKALSQLASRVLIIDGDIEAPPVEELDEFHISLPGLCDYLDGKTTLAESIISTPGDNIDMMYAGNITGGTIPRQKIGALMSELKEKYDFICIDGAPLLKSHLVEQLAMHSDIVALIALGDSSKYQDLRKSAQLLVLLGVPTIAPVLNFGGIRKTLSLVELFDNPPERISAILPENLIAMIRNSPSGLKLIDKFLVFVQRFQQKKD</sequence>
<reference evidence="3 4" key="1">
    <citation type="submission" date="2019-05" db="EMBL/GenBank/DDBJ databases">
        <title>Draft Whole-Genome sequence of the green sulfur bacterium Prosthecochloris vibrioformis DSM 260.</title>
        <authorList>
            <person name="Meyer T.E."/>
            <person name="Kyndt J.A."/>
        </authorList>
    </citation>
    <scope>NUCLEOTIDE SEQUENCE [LARGE SCALE GENOMIC DNA]</scope>
    <source>
        <strain evidence="3 4">DSM 260</strain>
    </source>
</reference>
<keyword evidence="2" id="KW-0812">Transmembrane</keyword>
<evidence type="ECO:0000313" key="4">
    <source>
        <dbReference type="Proteomes" id="UP000309544"/>
    </source>
</evidence>
<accession>A0A5C4S0M6</accession>
<gene>
    <name evidence="3" type="ORF">FGF68_05405</name>
</gene>
<feature type="coiled-coil region" evidence="1">
    <location>
        <begin position="314"/>
        <end position="368"/>
    </location>
</feature>
<protein>
    <recommendedName>
        <fullName evidence="5">AAA domain-containing protein</fullName>
    </recommendedName>
</protein>
<keyword evidence="2" id="KW-0472">Membrane</keyword>
<feature type="transmembrane region" description="Helical" evidence="2">
    <location>
        <begin position="440"/>
        <end position="459"/>
    </location>
</feature>
<feature type="transmembrane region" description="Helical" evidence="2">
    <location>
        <begin position="30"/>
        <end position="52"/>
    </location>
</feature>